<dbReference type="InterPro" id="IPR052788">
    <property type="entry name" value="RING-type_E3_ligase_ATL"/>
</dbReference>
<dbReference type="SMART" id="SM00184">
    <property type="entry name" value="RING"/>
    <property type="match status" value="1"/>
</dbReference>
<evidence type="ECO:0000256" key="6">
    <source>
        <dbReference type="SAM" id="SignalP"/>
    </source>
</evidence>
<feature type="domain" description="RING-type" evidence="7">
    <location>
        <begin position="52"/>
        <end position="95"/>
    </location>
</feature>
<reference evidence="8" key="1">
    <citation type="submission" date="2023-10" db="EMBL/GenBank/DDBJ databases">
        <authorList>
            <person name="Chen Y."/>
            <person name="Shah S."/>
            <person name="Dougan E. K."/>
            <person name="Thang M."/>
            <person name="Chan C."/>
        </authorList>
    </citation>
    <scope>NUCLEOTIDE SEQUENCE [LARGE SCALE GENOMIC DNA]</scope>
</reference>
<dbReference type="SUPFAM" id="SSF57850">
    <property type="entry name" value="RING/U-box"/>
    <property type="match status" value="1"/>
</dbReference>
<dbReference type="Proteomes" id="UP001189429">
    <property type="component" value="Unassembled WGS sequence"/>
</dbReference>
<evidence type="ECO:0000313" key="9">
    <source>
        <dbReference type="Proteomes" id="UP001189429"/>
    </source>
</evidence>
<dbReference type="InterPro" id="IPR001841">
    <property type="entry name" value="Znf_RING"/>
</dbReference>
<feature type="signal peptide" evidence="6">
    <location>
        <begin position="1"/>
        <end position="21"/>
    </location>
</feature>
<keyword evidence="6" id="KW-0732">Signal</keyword>
<comment type="caution">
    <text evidence="8">The sequence shown here is derived from an EMBL/GenBank/DDBJ whole genome shotgun (WGS) entry which is preliminary data.</text>
</comment>
<keyword evidence="9" id="KW-1185">Reference proteome</keyword>
<evidence type="ECO:0000256" key="3">
    <source>
        <dbReference type="ARBA" id="ARBA00022833"/>
    </source>
</evidence>
<feature type="non-terminal residue" evidence="8">
    <location>
        <position position="1"/>
    </location>
</feature>
<name>A0ABN9S5X8_9DINO</name>
<feature type="chain" id="PRO_5047239031" description="RING-type domain-containing protein" evidence="6">
    <location>
        <begin position="22"/>
        <end position="207"/>
    </location>
</feature>
<dbReference type="Pfam" id="PF13639">
    <property type="entry name" value="zf-RING_2"/>
    <property type="match status" value="1"/>
</dbReference>
<dbReference type="PANTHER" id="PTHR45798:SF97">
    <property type="entry name" value="ALCOHOL-SENSITIVE RING FINGER PROTEIN 1"/>
    <property type="match status" value="1"/>
</dbReference>
<dbReference type="PROSITE" id="PS50089">
    <property type="entry name" value="ZF_RING_2"/>
    <property type="match status" value="1"/>
</dbReference>
<keyword evidence="2 4" id="KW-0863">Zinc-finger</keyword>
<feature type="compositionally biased region" description="Gly residues" evidence="5">
    <location>
        <begin position="182"/>
        <end position="207"/>
    </location>
</feature>
<evidence type="ECO:0000256" key="2">
    <source>
        <dbReference type="ARBA" id="ARBA00022771"/>
    </source>
</evidence>
<evidence type="ECO:0000313" key="8">
    <source>
        <dbReference type="EMBL" id="CAK0827090.1"/>
    </source>
</evidence>
<evidence type="ECO:0000256" key="1">
    <source>
        <dbReference type="ARBA" id="ARBA00022723"/>
    </source>
</evidence>
<dbReference type="InterPro" id="IPR013083">
    <property type="entry name" value="Znf_RING/FYVE/PHD"/>
</dbReference>
<proteinExistence type="predicted"/>
<accession>A0ABN9S5X8</accession>
<evidence type="ECO:0000259" key="7">
    <source>
        <dbReference type="PROSITE" id="PS50089"/>
    </source>
</evidence>
<evidence type="ECO:0000256" key="5">
    <source>
        <dbReference type="SAM" id="MobiDB-lite"/>
    </source>
</evidence>
<dbReference type="PANTHER" id="PTHR45798">
    <property type="entry name" value="RING-H2 FINGER PROTEIN ATL61-RELATED-RELATED"/>
    <property type="match status" value="1"/>
</dbReference>
<gene>
    <name evidence="8" type="ORF">PCOR1329_LOCUS26711</name>
</gene>
<organism evidence="8 9">
    <name type="scientific">Prorocentrum cordatum</name>
    <dbReference type="NCBI Taxonomy" id="2364126"/>
    <lineage>
        <taxon>Eukaryota</taxon>
        <taxon>Sar</taxon>
        <taxon>Alveolata</taxon>
        <taxon>Dinophyceae</taxon>
        <taxon>Prorocentrales</taxon>
        <taxon>Prorocentraceae</taxon>
        <taxon>Prorocentrum</taxon>
    </lineage>
</organism>
<evidence type="ECO:0000256" key="4">
    <source>
        <dbReference type="PROSITE-ProRule" id="PRU00175"/>
    </source>
</evidence>
<sequence length="207" mass="22707">RMMVSVFGVLWLVSTLRTARRQREYDKCKRKLMEIERQRSQARASQYQQTSCPICLESFQDTAQLQVEVLVCGHRFHKDCISSWEDRSGTCPICRQSTTDPLVDAGSSAFPGGQGIARHSRPARASFDDEYRFRLRRARHYYPGYVSEPMLARWTSPGYCGPLVADTTFIRSSPNYTAPGSSDGGRGGGSSFGGGSSSGGGGAGGGW</sequence>
<dbReference type="EMBL" id="CAUYUJ010009553">
    <property type="protein sequence ID" value="CAK0827090.1"/>
    <property type="molecule type" value="Genomic_DNA"/>
</dbReference>
<keyword evidence="1" id="KW-0479">Metal-binding</keyword>
<keyword evidence="3" id="KW-0862">Zinc</keyword>
<protein>
    <recommendedName>
        <fullName evidence="7">RING-type domain-containing protein</fullName>
    </recommendedName>
</protein>
<dbReference type="Gene3D" id="3.30.40.10">
    <property type="entry name" value="Zinc/RING finger domain, C3HC4 (zinc finger)"/>
    <property type="match status" value="1"/>
</dbReference>
<feature type="region of interest" description="Disordered" evidence="5">
    <location>
        <begin position="175"/>
        <end position="207"/>
    </location>
</feature>